<dbReference type="Proteomes" id="UP001595621">
    <property type="component" value="Unassembled WGS sequence"/>
</dbReference>
<sequence length="62" mass="6991">MKPILINPFDAPGHKTVSRNILVPNFVNAETLKKPFDQGLRERNLKTVSSLKQLHFGGQSYV</sequence>
<comment type="caution">
    <text evidence="1">The sequence shown here is derived from an EMBL/GenBank/DDBJ whole genome shotgun (WGS) entry which is preliminary data.</text>
</comment>
<name>A0ABV7GIV7_9GAMM</name>
<reference evidence="2" key="1">
    <citation type="journal article" date="2019" name="Int. J. Syst. Evol. Microbiol.">
        <title>The Global Catalogue of Microorganisms (GCM) 10K type strain sequencing project: providing services to taxonomists for standard genome sequencing and annotation.</title>
        <authorList>
            <consortium name="The Broad Institute Genomics Platform"/>
            <consortium name="The Broad Institute Genome Sequencing Center for Infectious Disease"/>
            <person name="Wu L."/>
            <person name="Ma J."/>
        </authorList>
    </citation>
    <scope>NUCLEOTIDE SEQUENCE [LARGE SCALE GENOMIC DNA]</scope>
    <source>
        <strain evidence="2">KCTC 52277</strain>
    </source>
</reference>
<organism evidence="1 2">
    <name type="scientific">Shewanella submarina</name>
    <dbReference type="NCBI Taxonomy" id="2016376"/>
    <lineage>
        <taxon>Bacteria</taxon>
        <taxon>Pseudomonadati</taxon>
        <taxon>Pseudomonadota</taxon>
        <taxon>Gammaproteobacteria</taxon>
        <taxon>Alteromonadales</taxon>
        <taxon>Shewanellaceae</taxon>
        <taxon>Shewanella</taxon>
    </lineage>
</organism>
<keyword evidence="2" id="KW-1185">Reference proteome</keyword>
<evidence type="ECO:0000313" key="1">
    <source>
        <dbReference type="EMBL" id="MFC3139642.1"/>
    </source>
</evidence>
<gene>
    <name evidence="1" type="ORF">ACFOE0_15845</name>
</gene>
<protein>
    <submittedName>
        <fullName evidence="1">Uncharacterized protein</fullName>
    </submittedName>
</protein>
<dbReference type="RefSeq" id="WP_248936157.1">
    <property type="nucleotide sequence ID" value="NZ_JAKILF010000004.1"/>
</dbReference>
<evidence type="ECO:0000313" key="2">
    <source>
        <dbReference type="Proteomes" id="UP001595621"/>
    </source>
</evidence>
<dbReference type="EMBL" id="JBHRTD010000017">
    <property type="protein sequence ID" value="MFC3139642.1"/>
    <property type="molecule type" value="Genomic_DNA"/>
</dbReference>
<accession>A0ABV7GIV7</accession>
<proteinExistence type="predicted"/>